<protein>
    <submittedName>
        <fullName evidence="2">Nuclear transport factor 2 family protein</fullName>
    </submittedName>
</protein>
<gene>
    <name evidence="2" type="ORF">QH73_0024745</name>
</gene>
<keyword evidence="3" id="KW-1185">Reference proteome</keyword>
<name>A0A9X5E9T7_9CYAN</name>
<dbReference type="InterPro" id="IPR032710">
    <property type="entry name" value="NTF2-like_dom_sf"/>
</dbReference>
<reference evidence="2 3" key="1">
    <citation type="journal article" date="2015" name="Genome Announc.">
        <title>Draft Genome Sequence of the Terrestrial Cyanobacterium Scytonema millei VB511283, Isolated from Eastern India.</title>
        <authorList>
            <person name="Sen D."/>
            <person name="Chandrababunaidu M.M."/>
            <person name="Singh D."/>
            <person name="Sanghi N."/>
            <person name="Ghorai A."/>
            <person name="Mishra G.P."/>
            <person name="Madduluri M."/>
            <person name="Adhikary S.P."/>
            <person name="Tripathy S."/>
        </authorList>
    </citation>
    <scope>NUCLEOTIDE SEQUENCE [LARGE SCALE GENOMIC DNA]</scope>
    <source>
        <strain evidence="2 3">VB511283</strain>
    </source>
</reference>
<proteinExistence type="predicted"/>
<dbReference type="InterPro" id="IPR037401">
    <property type="entry name" value="SnoaL-like"/>
</dbReference>
<evidence type="ECO:0000313" key="2">
    <source>
        <dbReference type="EMBL" id="NHC37809.1"/>
    </source>
</evidence>
<dbReference type="Proteomes" id="UP000031532">
    <property type="component" value="Unassembled WGS sequence"/>
</dbReference>
<dbReference type="Gene3D" id="3.10.450.50">
    <property type="match status" value="1"/>
</dbReference>
<dbReference type="OrthoDB" id="582607at2"/>
<organism evidence="2 3">
    <name type="scientific">Scytonema millei VB511283</name>
    <dbReference type="NCBI Taxonomy" id="1245923"/>
    <lineage>
        <taxon>Bacteria</taxon>
        <taxon>Bacillati</taxon>
        <taxon>Cyanobacteriota</taxon>
        <taxon>Cyanophyceae</taxon>
        <taxon>Nostocales</taxon>
        <taxon>Scytonemataceae</taxon>
        <taxon>Scytonema</taxon>
    </lineage>
</organism>
<evidence type="ECO:0000313" key="3">
    <source>
        <dbReference type="Proteomes" id="UP000031532"/>
    </source>
</evidence>
<dbReference type="SUPFAM" id="SSF54427">
    <property type="entry name" value="NTF2-like"/>
    <property type="match status" value="1"/>
</dbReference>
<evidence type="ECO:0000259" key="1">
    <source>
        <dbReference type="Pfam" id="PF12680"/>
    </source>
</evidence>
<comment type="caution">
    <text evidence="2">The sequence shown here is derived from an EMBL/GenBank/DDBJ whole genome shotgun (WGS) entry which is preliminary data.</text>
</comment>
<dbReference type="EMBL" id="JTJC03000011">
    <property type="protein sequence ID" value="NHC37809.1"/>
    <property type="molecule type" value="Genomic_DNA"/>
</dbReference>
<dbReference type="RefSeq" id="WP_039713107.1">
    <property type="nucleotide sequence ID" value="NZ_JTJC03000011.1"/>
</dbReference>
<dbReference type="AlphaFoldDB" id="A0A9X5E9T7"/>
<sequence>MTSEIADRFMQTLQQIEASGDVEPLVEMFAEDAESINLAMVEPLRGKDGARRFWQKYLSVFDRIHSDFTHVTADSKTAVMEWRSQGTLSNGEDVHYRGVSIIEIDNGLVQAFRTYYDSAVFLPTGAKQAQR</sequence>
<accession>A0A9X5E9T7</accession>
<feature type="domain" description="SnoaL-like" evidence="1">
    <location>
        <begin position="17"/>
        <end position="109"/>
    </location>
</feature>
<dbReference type="Pfam" id="PF12680">
    <property type="entry name" value="SnoaL_2"/>
    <property type="match status" value="1"/>
</dbReference>